<organism evidence="9 10">
    <name type="scientific">Bacillus spizizenii</name>
    <name type="common">Bacillus subtilis subsp. spizizenii</name>
    <dbReference type="NCBI Taxonomy" id="96241"/>
    <lineage>
        <taxon>Bacteria</taxon>
        <taxon>Bacillati</taxon>
        <taxon>Bacillota</taxon>
        <taxon>Bacilli</taxon>
        <taxon>Bacillales</taxon>
        <taxon>Bacillaceae</taxon>
        <taxon>Bacillus</taxon>
    </lineage>
</organism>
<feature type="binding site" evidence="7">
    <location>
        <position position="97"/>
    </location>
    <ligand>
        <name>Zn(2+)</name>
        <dbReference type="ChEBI" id="CHEBI:29105"/>
        <note>catalytic</note>
    </ligand>
</feature>
<evidence type="ECO:0000256" key="4">
    <source>
        <dbReference type="ARBA" id="ARBA00022801"/>
    </source>
</evidence>
<feature type="domain" description="CMP/dCMP-type deaminase" evidence="8">
    <location>
        <begin position="3"/>
        <end position="137"/>
    </location>
</feature>
<dbReference type="InterPro" id="IPR016193">
    <property type="entry name" value="Cytidine_deaminase-like"/>
</dbReference>
<keyword evidence="3 7" id="KW-0479">Metal-binding</keyword>
<sequence>MRDWNKYFMDLAIQASTMATCDRLHVGCVLVKDKRVIATGFNGSISGHPHCDEVGHLLNDEGRCIRTVHAEQNAILDCAKRGVATEGACAYVTHEPCEHCTRSLAQAGIKTVFFQEGYQNKWNAKFNTDMQWIQLER</sequence>
<dbReference type="PROSITE" id="PS00903">
    <property type="entry name" value="CYT_DCMP_DEAMINASES_1"/>
    <property type="match status" value="1"/>
</dbReference>
<dbReference type="GO" id="GO:0008270">
    <property type="term" value="F:zinc ion binding"/>
    <property type="evidence" value="ECO:0007669"/>
    <property type="project" value="InterPro"/>
</dbReference>
<feature type="binding site" evidence="7">
    <location>
        <position position="100"/>
    </location>
    <ligand>
        <name>Zn(2+)</name>
        <dbReference type="ChEBI" id="CHEBI:29105"/>
        <note>catalytic</note>
    </ligand>
</feature>
<gene>
    <name evidence="9" type="ORF">MOC45_03050</name>
</gene>
<feature type="binding site" evidence="7">
    <location>
        <position position="69"/>
    </location>
    <ligand>
        <name>Zn(2+)</name>
        <dbReference type="ChEBI" id="CHEBI:29105"/>
        <note>catalytic</note>
    </ligand>
</feature>
<dbReference type="PROSITE" id="PS51747">
    <property type="entry name" value="CYT_DCMP_DEAMINASES_2"/>
    <property type="match status" value="1"/>
</dbReference>
<dbReference type="PIRSF" id="PIRSF006019">
    <property type="entry name" value="dCMP_deaminase"/>
    <property type="match status" value="1"/>
</dbReference>
<dbReference type="InterPro" id="IPR015517">
    <property type="entry name" value="dCMP_deaminase-rel"/>
</dbReference>
<dbReference type="InterPro" id="IPR016473">
    <property type="entry name" value="dCMP_deaminase"/>
</dbReference>
<dbReference type="Proteomes" id="UP001070352">
    <property type="component" value="Unassembled WGS sequence"/>
</dbReference>
<dbReference type="GO" id="GO:0006220">
    <property type="term" value="P:pyrimidine nucleotide metabolic process"/>
    <property type="evidence" value="ECO:0007669"/>
    <property type="project" value="InterPro"/>
</dbReference>
<comment type="caution">
    <text evidence="9">The sequence shown here is derived from an EMBL/GenBank/DDBJ whole genome shotgun (WGS) entry which is preliminary data.</text>
</comment>
<dbReference type="GO" id="GO:0005737">
    <property type="term" value="C:cytoplasm"/>
    <property type="evidence" value="ECO:0007669"/>
    <property type="project" value="TreeGrafter"/>
</dbReference>
<dbReference type="InterPro" id="IPR035105">
    <property type="entry name" value="Deoxycytidylate_deaminase_dom"/>
</dbReference>
<dbReference type="PANTHER" id="PTHR11086">
    <property type="entry name" value="DEOXYCYTIDYLATE DEAMINASE-RELATED"/>
    <property type="match status" value="1"/>
</dbReference>
<comment type="similarity">
    <text evidence="2">Belongs to the cytidine and deoxycytidylate deaminase family.</text>
</comment>
<evidence type="ECO:0000256" key="2">
    <source>
        <dbReference type="ARBA" id="ARBA00006576"/>
    </source>
</evidence>
<evidence type="ECO:0000256" key="3">
    <source>
        <dbReference type="ARBA" id="ARBA00022723"/>
    </source>
</evidence>
<accession>A0A9Q4DL38</accession>
<evidence type="ECO:0000259" key="8">
    <source>
        <dbReference type="PROSITE" id="PS51747"/>
    </source>
</evidence>
<dbReference type="CDD" id="cd01286">
    <property type="entry name" value="deoxycytidylate_deaminase"/>
    <property type="match status" value="1"/>
</dbReference>
<dbReference type="InterPro" id="IPR016192">
    <property type="entry name" value="APOBEC/CMP_deaminase_Zn-bd"/>
</dbReference>
<dbReference type="GO" id="GO:0004132">
    <property type="term" value="F:dCMP deaminase activity"/>
    <property type="evidence" value="ECO:0007669"/>
    <property type="project" value="InterPro"/>
</dbReference>
<dbReference type="Gene3D" id="3.40.140.10">
    <property type="entry name" value="Cytidine Deaminase, domain 2"/>
    <property type="match status" value="1"/>
</dbReference>
<evidence type="ECO:0000256" key="6">
    <source>
        <dbReference type="PIRSR" id="PIRSR006019-1"/>
    </source>
</evidence>
<keyword evidence="4" id="KW-0378">Hydrolase</keyword>
<name>A0A9Q4DL38_BACSC</name>
<evidence type="ECO:0000256" key="5">
    <source>
        <dbReference type="ARBA" id="ARBA00022833"/>
    </source>
</evidence>
<comment type="cofactor">
    <cofactor evidence="1 7">
        <name>Zn(2+)</name>
        <dbReference type="ChEBI" id="CHEBI:29105"/>
    </cofactor>
</comment>
<evidence type="ECO:0000256" key="1">
    <source>
        <dbReference type="ARBA" id="ARBA00001947"/>
    </source>
</evidence>
<dbReference type="AlphaFoldDB" id="A0A9Q4DL38"/>
<evidence type="ECO:0000313" key="9">
    <source>
        <dbReference type="EMBL" id="MCY8119590.1"/>
    </source>
</evidence>
<feature type="active site" description="Proton donor" evidence="6">
    <location>
        <position position="71"/>
    </location>
</feature>
<dbReference type="InterPro" id="IPR002125">
    <property type="entry name" value="CMP_dCMP_dom"/>
</dbReference>
<dbReference type="SUPFAM" id="SSF53927">
    <property type="entry name" value="Cytidine deaminase-like"/>
    <property type="match status" value="1"/>
</dbReference>
<keyword evidence="5 7" id="KW-0862">Zinc</keyword>
<evidence type="ECO:0000313" key="10">
    <source>
        <dbReference type="Proteomes" id="UP001070352"/>
    </source>
</evidence>
<dbReference type="PANTHER" id="PTHR11086:SF18">
    <property type="entry name" value="DEOXYCYTIDYLATE DEAMINASE"/>
    <property type="match status" value="1"/>
</dbReference>
<reference evidence="9" key="1">
    <citation type="submission" date="2022-02" db="EMBL/GenBank/DDBJ databases">
        <title>Crop Bioprotection Bacillus Genome Sequencing.</title>
        <authorList>
            <person name="Dunlap C."/>
        </authorList>
    </citation>
    <scope>NUCLEOTIDE SEQUENCE</scope>
    <source>
        <strain evidence="9">M18B4</strain>
    </source>
</reference>
<protein>
    <submittedName>
        <fullName evidence="9">Cytidine/deoxycytidylate deaminase family protein</fullName>
    </submittedName>
</protein>
<evidence type="ECO:0000256" key="7">
    <source>
        <dbReference type="PIRSR" id="PIRSR006019-2"/>
    </source>
</evidence>
<dbReference type="EMBL" id="JALANJ010000003">
    <property type="protein sequence ID" value="MCY8119590.1"/>
    <property type="molecule type" value="Genomic_DNA"/>
</dbReference>
<proteinExistence type="inferred from homology"/>
<dbReference type="Pfam" id="PF00383">
    <property type="entry name" value="dCMP_cyt_deam_1"/>
    <property type="match status" value="1"/>
</dbReference>